<accession>A0AC35UC11</accession>
<dbReference type="WBParaSite" id="RSKR_0000977100.1">
    <property type="protein sequence ID" value="RSKR_0000977100.1"/>
    <property type="gene ID" value="RSKR_0000977100"/>
</dbReference>
<sequence length="568" mass="63858">MGITCYGLDGDNIRHGLCKNLGFSNEDRSENIRRVGEVAKLFADSGSIALASFISPIEEDRALVRTMHEEAGLTFLEVYLSTTLTVCEGRDPKGLYRLAREGKLKGFTGIDSQYEVPTNSDLIINTNLHTESECVEKVLQFLFEKEILPKESFGEVFGAATKELFITSQKTALDLKSAAKQMTRIDLDLTNLQWLQVLSEGWAAPLNGFMRERQYLQSLHFGQIFDLKKGWEGILPDKTSTALPDPVSQSIPIVLPIDDNKKEELISSKDVALFYDNRLIAILSDIEIFGHRKEERIARQFGFTDSRHPTIDLIRSQGDWCVGGDLQVFEKINYNDGLDQYRLTPNQLKNIFVEKKCDSVFAFQLRNPIHNGHALLMKDTREKLLATAKNPMLLLHPLGGWTKDDDVPLHVRIEQHKAIIEEGILDKAWTILAIFPSPMLYAGPTEVQWHSKARLAAGINTYIVGRDPAGIAYPGKKDPLYDPTHGAKVLTMTPGLSNLNIIPFKVAAYDTKAKAMAYFDPQRKDDFLEISGTQMRNYAKTGEEPPSGFMAPSAWNVLKNYYQKLNQA</sequence>
<evidence type="ECO:0000313" key="1">
    <source>
        <dbReference type="Proteomes" id="UP000095286"/>
    </source>
</evidence>
<name>A0AC35UC11_9BILA</name>
<proteinExistence type="predicted"/>
<dbReference type="Proteomes" id="UP000095286">
    <property type="component" value="Unplaced"/>
</dbReference>
<evidence type="ECO:0000313" key="2">
    <source>
        <dbReference type="WBParaSite" id="RSKR_0000977100.1"/>
    </source>
</evidence>
<protein>
    <submittedName>
        <fullName evidence="2">Sulfate adenylyltransferase</fullName>
    </submittedName>
</protein>
<organism evidence="1 2">
    <name type="scientific">Rhabditophanes sp. KR3021</name>
    <dbReference type="NCBI Taxonomy" id="114890"/>
    <lineage>
        <taxon>Eukaryota</taxon>
        <taxon>Metazoa</taxon>
        <taxon>Ecdysozoa</taxon>
        <taxon>Nematoda</taxon>
        <taxon>Chromadorea</taxon>
        <taxon>Rhabditida</taxon>
        <taxon>Tylenchina</taxon>
        <taxon>Panagrolaimomorpha</taxon>
        <taxon>Strongyloidoidea</taxon>
        <taxon>Alloionematidae</taxon>
        <taxon>Rhabditophanes</taxon>
    </lineage>
</organism>
<reference evidence="2" key="1">
    <citation type="submission" date="2016-11" db="UniProtKB">
        <authorList>
            <consortium name="WormBaseParasite"/>
        </authorList>
    </citation>
    <scope>IDENTIFICATION</scope>
    <source>
        <strain evidence="2">KR3021</strain>
    </source>
</reference>